<dbReference type="AlphaFoldDB" id="A0A4P6Q708"/>
<accession>A0A4P6Q708</accession>
<keyword evidence="3" id="KW-1185">Reference proteome</keyword>
<sequence>MDVTGPLRWLLRASVPRPLVVTAPGGTASRLAVERVLRESGVRRALGPSEADTLVECGPAGTALDEAADRVWDQMSEPRARVRVEVPAQAATRLDEARAALLDASEQRRAAARRAVEPGGGGDQQGAEHTPAHDADAEPGTDDGGDHADAREHGEHDGEHDGHHGHPDMELPGGLVMADRGDDRDGLRLDRLHIAFGPVQADWPAGLVAELTVQGDVVQDARVSTLSAPPGVAAFWDHDARAGHGLVPERIRAAAAADSLQRLLAVAGWPDAAATGRLLRDTLLAPDAGVTGRVRFTRWLRRVRGSRLLRWSLRGLGPAPDELPERLRGDVPARMARWLDDIAAVLVPDTFDTFLAPPIQRRSPRRARFSARAGRRGREPGDGAAGAAPPATAASAAGTAPEPPPLGRERAVGARAAVDVLPRLLVGQELAAVRLIVASFDPDVEALAAYPAAVPPPHHAAGGPAEDEAPHG</sequence>
<gene>
    <name evidence="2" type="ORF">EKD16_17215</name>
</gene>
<dbReference type="KEGG" id="strr:EKD16_17215"/>
<feature type="compositionally biased region" description="Basic and acidic residues" evidence="1">
    <location>
        <begin position="144"/>
        <end position="169"/>
    </location>
</feature>
<evidence type="ECO:0000313" key="3">
    <source>
        <dbReference type="Proteomes" id="UP000292235"/>
    </source>
</evidence>
<feature type="region of interest" description="Disordered" evidence="1">
    <location>
        <begin position="362"/>
        <end position="408"/>
    </location>
</feature>
<dbReference type="Proteomes" id="UP000292235">
    <property type="component" value="Chromosome"/>
</dbReference>
<name>A0A4P6Q708_9ACTN</name>
<protein>
    <submittedName>
        <fullName evidence="2">Uncharacterized protein</fullName>
    </submittedName>
</protein>
<evidence type="ECO:0000256" key="1">
    <source>
        <dbReference type="SAM" id="MobiDB-lite"/>
    </source>
</evidence>
<feature type="compositionally biased region" description="Basic residues" evidence="1">
    <location>
        <begin position="362"/>
        <end position="375"/>
    </location>
</feature>
<feature type="region of interest" description="Disordered" evidence="1">
    <location>
        <begin position="105"/>
        <end position="179"/>
    </location>
</feature>
<dbReference type="EMBL" id="CP036455">
    <property type="protein sequence ID" value="QBI55211.1"/>
    <property type="molecule type" value="Genomic_DNA"/>
</dbReference>
<reference evidence="2 3" key="1">
    <citation type="submission" date="2019-02" db="EMBL/GenBank/DDBJ databases">
        <authorList>
            <person name="Khodamoradi S."/>
            <person name="Hahnke R.L."/>
            <person name="Kaempfer P."/>
            <person name="Schumann P."/>
            <person name="Rohde M."/>
            <person name="Steinert M."/>
            <person name="Luzhetskyy A."/>
            <person name="Wink J."/>
            <person name="Ruckert C."/>
        </authorList>
    </citation>
    <scope>NUCLEOTIDE SEQUENCE [LARGE SCALE GENOMIC DNA]</scope>
    <source>
        <strain evidence="2 3">M2</strain>
    </source>
</reference>
<feature type="compositionally biased region" description="Low complexity" evidence="1">
    <location>
        <begin position="385"/>
        <end position="400"/>
    </location>
</feature>
<organism evidence="2 3">
    <name type="scientific">Streptomonospora litoralis</name>
    <dbReference type="NCBI Taxonomy" id="2498135"/>
    <lineage>
        <taxon>Bacteria</taxon>
        <taxon>Bacillati</taxon>
        <taxon>Actinomycetota</taxon>
        <taxon>Actinomycetes</taxon>
        <taxon>Streptosporangiales</taxon>
        <taxon>Nocardiopsidaceae</taxon>
        <taxon>Streptomonospora</taxon>
    </lineage>
</organism>
<proteinExistence type="predicted"/>
<evidence type="ECO:0000313" key="2">
    <source>
        <dbReference type="EMBL" id="QBI55211.1"/>
    </source>
</evidence>